<organism evidence="3 4">
    <name type="scientific">Knoellia aerolata DSM 18566</name>
    <dbReference type="NCBI Taxonomy" id="1385519"/>
    <lineage>
        <taxon>Bacteria</taxon>
        <taxon>Bacillati</taxon>
        <taxon>Actinomycetota</taxon>
        <taxon>Actinomycetes</taxon>
        <taxon>Micrococcales</taxon>
        <taxon>Intrasporangiaceae</taxon>
        <taxon>Knoellia</taxon>
    </lineage>
</organism>
<keyword evidence="4" id="KW-1185">Reference proteome</keyword>
<dbReference type="STRING" id="1385519.N801_01230"/>
<dbReference type="InterPro" id="IPR021421">
    <property type="entry name" value="DUF3071"/>
</dbReference>
<reference evidence="3 4" key="1">
    <citation type="submission" date="2013-08" db="EMBL/GenBank/DDBJ databases">
        <title>The genome sequence of Knoellia aerolata.</title>
        <authorList>
            <person name="Zhu W."/>
            <person name="Wang G."/>
        </authorList>
    </citation>
    <scope>NUCLEOTIDE SEQUENCE [LARGE SCALE GENOMIC DNA]</scope>
    <source>
        <strain evidence="3 4">DSM 18566</strain>
    </source>
</reference>
<dbReference type="RefSeq" id="WP_052112604.1">
    <property type="nucleotide sequence ID" value="NZ_AVPL01000007.1"/>
</dbReference>
<dbReference type="InterPro" id="IPR047682">
    <property type="entry name" value="SepH-like"/>
</dbReference>
<feature type="domain" description="DUF3071" evidence="2">
    <location>
        <begin position="1"/>
        <end position="173"/>
    </location>
</feature>
<protein>
    <recommendedName>
        <fullName evidence="2">DUF3071 domain-containing protein</fullName>
    </recommendedName>
</protein>
<dbReference type="Proteomes" id="UP000030013">
    <property type="component" value="Unassembled WGS sequence"/>
</dbReference>
<dbReference type="Pfam" id="PF11268">
    <property type="entry name" value="DUF3071"/>
    <property type="match status" value="1"/>
</dbReference>
<dbReference type="AlphaFoldDB" id="A0A0A0JZL4"/>
<feature type="compositionally biased region" description="Basic residues" evidence="1">
    <location>
        <begin position="411"/>
        <end position="421"/>
    </location>
</feature>
<proteinExistence type="predicted"/>
<dbReference type="EMBL" id="AVPL01000007">
    <property type="protein sequence ID" value="KGN42189.1"/>
    <property type="molecule type" value="Genomic_DNA"/>
</dbReference>
<evidence type="ECO:0000313" key="4">
    <source>
        <dbReference type="Proteomes" id="UP000030013"/>
    </source>
</evidence>
<accession>A0A0A0JZL4</accession>
<evidence type="ECO:0000259" key="2">
    <source>
        <dbReference type="Pfam" id="PF11268"/>
    </source>
</evidence>
<gene>
    <name evidence="3" type="ORF">N801_01230</name>
</gene>
<feature type="compositionally biased region" description="Basic and acidic residues" evidence="1">
    <location>
        <begin position="299"/>
        <end position="314"/>
    </location>
</feature>
<dbReference type="eggNOG" id="ENOG502ZCFK">
    <property type="taxonomic scope" value="Bacteria"/>
</dbReference>
<feature type="compositionally biased region" description="Acidic residues" evidence="1">
    <location>
        <begin position="368"/>
        <end position="379"/>
    </location>
</feature>
<feature type="compositionally biased region" description="Acidic residues" evidence="1">
    <location>
        <begin position="340"/>
        <end position="354"/>
    </location>
</feature>
<dbReference type="OrthoDB" id="5180791at2"/>
<dbReference type="NCBIfam" id="NF040712">
    <property type="entry name" value="SepH"/>
    <property type="match status" value="1"/>
</dbReference>
<evidence type="ECO:0000313" key="3">
    <source>
        <dbReference type="EMBL" id="KGN42189.1"/>
    </source>
</evidence>
<evidence type="ECO:0000256" key="1">
    <source>
        <dbReference type="SAM" id="MobiDB-lite"/>
    </source>
</evidence>
<comment type="caution">
    <text evidence="3">The sequence shown here is derived from an EMBL/GenBank/DDBJ whole genome shotgun (WGS) entry which is preliminary data.</text>
</comment>
<sequence length="441" mass="47237">MKDLRLIGVHEDGEHVLLSDAEGQRYRAPLDEAMRAAARRDRPRLGQLQIEIDGGLRPRDVQALIRSGLSTEEVADRAGWTIQKVQKFEGPVLAEREYIAQQARSCVVGHIRSASGSAGPEQTLGSRSDERLKERGVRGELVQWDSARLDDGRWTVAVTFPAGGRERTASWRFDPRLRSLIPVNDEARWLSEEVSADSAIPTPHVASSANPANAVFDLEAEGGVDASTPARRASSSSVREPIDLMAAMREQSTRSRRGRSRGRSTPTHTPLTDSPREDALPLEDLVMDPADAPEPPAARGEHPVSAHLDERAEADADTTPEFSDVDAHDELSSDPSASFSDDELSGSPAADDDVALAGSADTDSVAGDTDEVEPDDVPADDVPAAQDEPAEFGDQNPAQDEPVAVPTASPRGRKSGGRKAGRTSVPSWDDIMFGGRGGSSA</sequence>
<name>A0A0A0JZL4_9MICO</name>
<feature type="region of interest" description="Disordered" evidence="1">
    <location>
        <begin position="249"/>
        <end position="441"/>
    </location>
</feature>